<dbReference type="GO" id="GO:0016020">
    <property type="term" value="C:membrane"/>
    <property type="evidence" value="ECO:0007669"/>
    <property type="project" value="UniProtKB-SubCell"/>
</dbReference>
<evidence type="ECO:0000256" key="2">
    <source>
        <dbReference type="ARBA" id="ARBA00007193"/>
    </source>
</evidence>
<evidence type="ECO:0000256" key="8">
    <source>
        <dbReference type="ARBA" id="ARBA00023065"/>
    </source>
</evidence>
<accession>A0A8X6P008</accession>
<feature type="compositionally biased region" description="Basic and acidic residues" evidence="13">
    <location>
        <begin position="1"/>
        <end position="23"/>
    </location>
</feature>
<name>A0A8X6P008_NEPPI</name>
<evidence type="ECO:0000256" key="5">
    <source>
        <dbReference type="ARBA" id="ARBA00022692"/>
    </source>
</evidence>
<evidence type="ECO:0000256" key="14">
    <source>
        <dbReference type="SAM" id="Phobius"/>
    </source>
</evidence>
<dbReference type="EMBL" id="BMAW01109863">
    <property type="protein sequence ID" value="GFT40534.1"/>
    <property type="molecule type" value="Genomic_DNA"/>
</dbReference>
<feature type="region of interest" description="Disordered" evidence="13">
    <location>
        <begin position="1"/>
        <end position="35"/>
    </location>
</feature>
<keyword evidence="6 14" id="KW-1133">Transmembrane helix</keyword>
<proteinExistence type="inferred from homology"/>
<keyword evidence="7" id="KW-0915">Sodium</keyword>
<gene>
    <name evidence="15" type="ORF">NPIL_238581</name>
</gene>
<evidence type="ECO:0000256" key="12">
    <source>
        <dbReference type="RuleBase" id="RU000679"/>
    </source>
</evidence>
<evidence type="ECO:0000256" key="13">
    <source>
        <dbReference type="SAM" id="MobiDB-lite"/>
    </source>
</evidence>
<comment type="subcellular location">
    <subcellularLocation>
        <location evidence="1">Membrane</location>
        <topology evidence="1">Multi-pass membrane protein</topology>
    </subcellularLocation>
</comment>
<reference evidence="15" key="1">
    <citation type="submission" date="2020-08" db="EMBL/GenBank/DDBJ databases">
        <title>Multicomponent nature underlies the extraordinary mechanical properties of spider dragline silk.</title>
        <authorList>
            <person name="Kono N."/>
            <person name="Nakamura H."/>
            <person name="Mori M."/>
            <person name="Yoshida Y."/>
            <person name="Ohtoshi R."/>
            <person name="Malay A.D."/>
            <person name="Moran D.A.P."/>
            <person name="Tomita M."/>
            <person name="Numata K."/>
            <person name="Arakawa K."/>
        </authorList>
    </citation>
    <scope>NUCLEOTIDE SEQUENCE</scope>
</reference>
<keyword evidence="3 12" id="KW-0813">Transport</keyword>
<organism evidence="15 16">
    <name type="scientific">Nephila pilipes</name>
    <name type="common">Giant wood spider</name>
    <name type="synonym">Nephila maculata</name>
    <dbReference type="NCBI Taxonomy" id="299642"/>
    <lineage>
        <taxon>Eukaryota</taxon>
        <taxon>Metazoa</taxon>
        <taxon>Ecdysozoa</taxon>
        <taxon>Arthropoda</taxon>
        <taxon>Chelicerata</taxon>
        <taxon>Arachnida</taxon>
        <taxon>Araneae</taxon>
        <taxon>Araneomorphae</taxon>
        <taxon>Entelegynae</taxon>
        <taxon>Araneoidea</taxon>
        <taxon>Nephilidae</taxon>
        <taxon>Nephila</taxon>
    </lineage>
</organism>
<keyword evidence="8 12" id="KW-0406">Ion transport</keyword>
<keyword evidence="9 14" id="KW-0472">Membrane</keyword>
<evidence type="ECO:0000256" key="7">
    <source>
        <dbReference type="ARBA" id="ARBA00023053"/>
    </source>
</evidence>
<feature type="transmembrane region" description="Helical" evidence="14">
    <location>
        <begin position="140"/>
        <end position="162"/>
    </location>
</feature>
<evidence type="ECO:0000313" key="15">
    <source>
        <dbReference type="EMBL" id="GFT40534.1"/>
    </source>
</evidence>
<keyword evidence="11 12" id="KW-0407">Ion channel</keyword>
<dbReference type="Gene3D" id="1.10.287.770">
    <property type="entry name" value="YojJ-like"/>
    <property type="match status" value="1"/>
</dbReference>
<keyword evidence="16" id="KW-1185">Reference proteome</keyword>
<keyword evidence="10 12" id="KW-0739">Sodium transport</keyword>
<dbReference type="Pfam" id="PF00858">
    <property type="entry name" value="ASC"/>
    <property type="match status" value="1"/>
</dbReference>
<evidence type="ECO:0000256" key="11">
    <source>
        <dbReference type="ARBA" id="ARBA00023303"/>
    </source>
</evidence>
<dbReference type="GO" id="GO:0005272">
    <property type="term" value="F:sodium channel activity"/>
    <property type="evidence" value="ECO:0007669"/>
    <property type="project" value="UniProtKB-KW"/>
</dbReference>
<evidence type="ECO:0000256" key="1">
    <source>
        <dbReference type="ARBA" id="ARBA00004141"/>
    </source>
</evidence>
<dbReference type="Proteomes" id="UP000887013">
    <property type="component" value="Unassembled WGS sequence"/>
</dbReference>
<keyword evidence="5 12" id="KW-0812">Transmembrane</keyword>
<evidence type="ECO:0000256" key="4">
    <source>
        <dbReference type="ARBA" id="ARBA00022461"/>
    </source>
</evidence>
<evidence type="ECO:0000256" key="6">
    <source>
        <dbReference type="ARBA" id="ARBA00022989"/>
    </source>
</evidence>
<evidence type="ECO:0000256" key="10">
    <source>
        <dbReference type="ARBA" id="ARBA00023201"/>
    </source>
</evidence>
<evidence type="ECO:0000313" key="16">
    <source>
        <dbReference type="Proteomes" id="UP000887013"/>
    </source>
</evidence>
<protein>
    <submittedName>
        <fullName evidence="15">Uncharacterized protein</fullName>
    </submittedName>
</protein>
<keyword evidence="4 12" id="KW-0894">Sodium channel</keyword>
<dbReference type="InterPro" id="IPR001873">
    <property type="entry name" value="ENaC"/>
</dbReference>
<evidence type="ECO:0000256" key="9">
    <source>
        <dbReference type="ARBA" id="ARBA00023136"/>
    </source>
</evidence>
<evidence type="ECO:0000256" key="3">
    <source>
        <dbReference type="ARBA" id="ARBA00022448"/>
    </source>
</evidence>
<comment type="caution">
    <text evidence="15">The sequence shown here is derived from an EMBL/GenBank/DDBJ whole genome shotgun (WGS) entry which is preliminary data.</text>
</comment>
<comment type="similarity">
    <text evidence="2 12">Belongs to the amiloride-sensitive sodium channel (TC 1.A.6) family.</text>
</comment>
<sequence>MRTRSEKRLKFPRARWPENDNIKPKKRSQVPRSECVQNSPGRLDIQVLFEIRVISSPTGQNYRNILQYLELLLVSLQLPTGDRNIQQENERELLASYIKQCVPKCRAACFPPYSHYTLRFHPAVETVYETRPKYELTEAISNLGGFVGMWMGVSLIAVYNLLEETIIIAWKFIRRNPKNLIRCI</sequence>
<dbReference type="AlphaFoldDB" id="A0A8X6P008"/>
<dbReference type="OrthoDB" id="6508485at2759"/>